<feature type="transmembrane region" description="Helical" evidence="1">
    <location>
        <begin position="51"/>
        <end position="73"/>
    </location>
</feature>
<protein>
    <submittedName>
        <fullName evidence="2">Uncharacterized protein</fullName>
    </submittedName>
</protein>
<dbReference type="EMBL" id="CP051774">
    <property type="protein sequence ID" value="QJE98790.1"/>
    <property type="molecule type" value="Genomic_DNA"/>
</dbReference>
<organism evidence="2 3">
    <name type="scientific">Luteolibacter luteus</name>
    <dbReference type="NCBI Taxonomy" id="2728835"/>
    <lineage>
        <taxon>Bacteria</taxon>
        <taxon>Pseudomonadati</taxon>
        <taxon>Verrucomicrobiota</taxon>
        <taxon>Verrucomicrobiia</taxon>
        <taxon>Verrucomicrobiales</taxon>
        <taxon>Verrucomicrobiaceae</taxon>
        <taxon>Luteolibacter</taxon>
    </lineage>
</organism>
<evidence type="ECO:0000313" key="3">
    <source>
        <dbReference type="Proteomes" id="UP000501812"/>
    </source>
</evidence>
<name>A0A858RRM8_9BACT</name>
<dbReference type="Proteomes" id="UP000501812">
    <property type="component" value="Chromosome"/>
</dbReference>
<keyword evidence="3" id="KW-1185">Reference proteome</keyword>
<proteinExistence type="predicted"/>
<dbReference type="AlphaFoldDB" id="A0A858RRM8"/>
<accession>A0A858RRM8</accession>
<keyword evidence="1" id="KW-0812">Transmembrane</keyword>
<keyword evidence="1" id="KW-1133">Transmembrane helix</keyword>
<sequence>MNITRSAVIIGVLHLFLFAGMLWVSFAAERRWHLIRDDLVVLGLLTRPIQYLAFSTGWLCFCLLIFLSLLAMLWKSGRGLVVLLVVDGIFVLLLLVFGFQVALLELPVLPLKDKIRYIFSD</sequence>
<gene>
    <name evidence="2" type="ORF">HHL09_24425</name>
</gene>
<evidence type="ECO:0000313" key="2">
    <source>
        <dbReference type="EMBL" id="QJE98790.1"/>
    </source>
</evidence>
<evidence type="ECO:0000256" key="1">
    <source>
        <dbReference type="SAM" id="Phobius"/>
    </source>
</evidence>
<dbReference type="RefSeq" id="WP_169457277.1">
    <property type="nucleotide sequence ID" value="NZ_CP051774.1"/>
</dbReference>
<reference evidence="2 3" key="1">
    <citation type="submission" date="2020-04" db="EMBL/GenBank/DDBJ databases">
        <title>Luteolibacter sp. G-1-1-1 isolated from soil.</title>
        <authorList>
            <person name="Dahal R.H."/>
        </authorList>
    </citation>
    <scope>NUCLEOTIDE SEQUENCE [LARGE SCALE GENOMIC DNA]</scope>
    <source>
        <strain evidence="2 3">G-1-1-1</strain>
    </source>
</reference>
<keyword evidence="1" id="KW-0472">Membrane</keyword>
<feature type="transmembrane region" description="Helical" evidence="1">
    <location>
        <begin position="80"/>
        <end position="103"/>
    </location>
</feature>
<dbReference type="KEGG" id="luo:HHL09_24425"/>